<dbReference type="InterPro" id="IPR018247">
    <property type="entry name" value="EF_Hand_1_Ca_BS"/>
</dbReference>
<accession>A0AA36C910</accession>
<evidence type="ECO:0000259" key="2">
    <source>
        <dbReference type="PROSITE" id="PS50222"/>
    </source>
</evidence>
<dbReference type="EMBL" id="CATQJA010002644">
    <property type="protein sequence ID" value="CAJ0576468.1"/>
    <property type="molecule type" value="Genomic_DNA"/>
</dbReference>
<feature type="non-terminal residue" evidence="3">
    <location>
        <position position="1"/>
    </location>
</feature>
<comment type="caution">
    <text evidence="3">The sequence shown here is derived from an EMBL/GenBank/DDBJ whole genome shotgun (WGS) entry which is preliminary data.</text>
</comment>
<evidence type="ECO:0000256" key="1">
    <source>
        <dbReference type="ARBA" id="ARBA00022837"/>
    </source>
</evidence>
<keyword evidence="5" id="KW-1185">Reference proteome</keyword>
<dbReference type="Gene3D" id="1.10.238.10">
    <property type="entry name" value="EF-hand"/>
    <property type="match status" value="1"/>
</dbReference>
<dbReference type="EMBL" id="CATQJA010000898">
    <property type="protein sequence ID" value="CAJ0564610.1"/>
    <property type="molecule type" value="Genomic_DNA"/>
</dbReference>
<evidence type="ECO:0000313" key="3">
    <source>
        <dbReference type="EMBL" id="CAJ0564610.1"/>
    </source>
</evidence>
<evidence type="ECO:0000313" key="4">
    <source>
        <dbReference type="EMBL" id="CAJ0576468.1"/>
    </source>
</evidence>
<keyword evidence="1" id="KW-0106">Calcium</keyword>
<sequence>MRQVEAKTLSNLEVHPFLLKKWTYAFKTFFDINGNGSLEYKDFDTLAHIIRATRGPRSHEYISAKLAFPEIWYSLTQAAQIDEGGKLNLDDWISLLTKNRNGKWQKSYLDYMYNLFDASGDRLVDQAEYVQVMSYFSIDRDTANRAFDQFAVSSDGTLLMAIDWKQFNQLWQDFFSSTDIHARGNYLLGCVQ</sequence>
<dbReference type="PROSITE" id="PS50222">
    <property type="entry name" value="EF_HAND_2"/>
    <property type="match status" value="1"/>
</dbReference>
<dbReference type="InterPro" id="IPR011992">
    <property type="entry name" value="EF-hand-dom_pair"/>
</dbReference>
<dbReference type="PROSITE" id="PS00018">
    <property type="entry name" value="EF_HAND_1"/>
    <property type="match status" value="2"/>
</dbReference>
<protein>
    <recommendedName>
        <fullName evidence="2">EF-hand domain-containing protein</fullName>
    </recommendedName>
</protein>
<proteinExistence type="predicted"/>
<feature type="domain" description="EF-hand" evidence="2">
    <location>
        <begin position="104"/>
        <end position="139"/>
    </location>
</feature>
<reference evidence="3" key="1">
    <citation type="submission" date="2023-06" db="EMBL/GenBank/DDBJ databases">
        <authorList>
            <person name="Delattre M."/>
        </authorList>
    </citation>
    <scope>NUCLEOTIDE SEQUENCE</scope>
    <source>
        <strain evidence="3">AF72</strain>
    </source>
</reference>
<dbReference type="AlphaFoldDB" id="A0AA36C910"/>
<name>A0AA36C910_9BILA</name>
<gene>
    <name evidence="4" type="ORF">MSPICULIGERA_LOCUS14761</name>
    <name evidence="3" type="ORF">MSPICULIGERA_LOCUS3284</name>
</gene>
<dbReference type="SUPFAM" id="SSF47473">
    <property type="entry name" value="EF-hand"/>
    <property type="match status" value="1"/>
</dbReference>
<evidence type="ECO:0000313" key="5">
    <source>
        <dbReference type="Proteomes" id="UP001177023"/>
    </source>
</evidence>
<dbReference type="Proteomes" id="UP001177023">
    <property type="component" value="Unassembled WGS sequence"/>
</dbReference>
<dbReference type="InterPro" id="IPR002048">
    <property type="entry name" value="EF_hand_dom"/>
</dbReference>
<organism evidence="3 5">
    <name type="scientific">Mesorhabditis spiculigera</name>
    <dbReference type="NCBI Taxonomy" id="96644"/>
    <lineage>
        <taxon>Eukaryota</taxon>
        <taxon>Metazoa</taxon>
        <taxon>Ecdysozoa</taxon>
        <taxon>Nematoda</taxon>
        <taxon>Chromadorea</taxon>
        <taxon>Rhabditida</taxon>
        <taxon>Rhabditina</taxon>
        <taxon>Rhabditomorpha</taxon>
        <taxon>Rhabditoidea</taxon>
        <taxon>Rhabditidae</taxon>
        <taxon>Mesorhabditinae</taxon>
        <taxon>Mesorhabditis</taxon>
    </lineage>
</organism>
<dbReference type="GO" id="GO:0005509">
    <property type="term" value="F:calcium ion binding"/>
    <property type="evidence" value="ECO:0007669"/>
    <property type="project" value="InterPro"/>
</dbReference>